<reference evidence="7 8" key="1">
    <citation type="submission" date="2016-07" db="EMBL/GenBank/DDBJ databases">
        <title>Caryophanon tenue genome sequencing.</title>
        <authorList>
            <person name="Verma A."/>
            <person name="Pal Y."/>
            <person name="Krishnamurthi S."/>
        </authorList>
    </citation>
    <scope>NUCLEOTIDE SEQUENCE [LARGE SCALE GENOMIC DNA]</scope>
    <source>
        <strain evidence="7 8">DSM 14152</strain>
    </source>
</reference>
<keyword evidence="1" id="KW-0805">Transcription regulation</keyword>
<dbReference type="InterPro" id="IPR036388">
    <property type="entry name" value="WH-like_DNA-bd_sf"/>
</dbReference>
<dbReference type="PANTHER" id="PTHR24567">
    <property type="entry name" value="CRP FAMILY TRANSCRIPTIONAL REGULATORY PROTEIN"/>
    <property type="match status" value="1"/>
</dbReference>
<organism evidence="7 8">
    <name type="scientific">Caryophanon tenue</name>
    <dbReference type="NCBI Taxonomy" id="33978"/>
    <lineage>
        <taxon>Bacteria</taxon>
        <taxon>Bacillati</taxon>
        <taxon>Bacillota</taxon>
        <taxon>Bacilli</taxon>
        <taxon>Bacillales</taxon>
        <taxon>Caryophanaceae</taxon>
        <taxon>Caryophanon</taxon>
    </lineage>
</organism>
<dbReference type="InterPro" id="IPR036390">
    <property type="entry name" value="WH_DNA-bd_sf"/>
</dbReference>
<dbReference type="OrthoDB" id="581021at2"/>
<evidence type="ECO:0000256" key="1">
    <source>
        <dbReference type="ARBA" id="ARBA00023015"/>
    </source>
</evidence>
<evidence type="ECO:0000256" key="4">
    <source>
        <dbReference type="ARBA" id="ARBA00023163"/>
    </source>
</evidence>
<dbReference type="EMBL" id="MASJ01000040">
    <property type="protein sequence ID" value="OCS82619.1"/>
    <property type="molecule type" value="Genomic_DNA"/>
</dbReference>
<sequence length="219" mass="24670">MTHTSLEQFSTIYGCTLSPNVALQQRVYEAGAVITEVGSMIDGFYFLLSGTYYVTSPEANGKALLLRRCTTPAIIGDVELFQECPVQAQCEAITRCTFLFIPTAYYTSTLRFQAPFTELLLRELAFKLKTCTTLSRVNALSSVSVKLAAYLCTIHTEQQAYLIVEQPQHIADLIGTTTRHVNRILKRWEDDGILQRTQDHIHITQLDTLQDLSHGVRYV</sequence>
<evidence type="ECO:0000313" key="7">
    <source>
        <dbReference type="EMBL" id="OCS82619.1"/>
    </source>
</evidence>
<evidence type="ECO:0000256" key="3">
    <source>
        <dbReference type="ARBA" id="ARBA00023159"/>
    </source>
</evidence>
<dbReference type="GO" id="GO:0003677">
    <property type="term" value="F:DNA binding"/>
    <property type="evidence" value="ECO:0007669"/>
    <property type="project" value="UniProtKB-KW"/>
</dbReference>
<dbReference type="InterPro" id="IPR012318">
    <property type="entry name" value="HTH_CRP"/>
</dbReference>
<dbReference type="AlphaFoldDB" id="A0A1C0Y616"/>
<evidence type="ECO:0000259" key="5">
    <source>
        <dbReference type="PROSITE" id="PS50042"/>
    </source>
</evidence>
<evidence type="ECO:0000313" key="8">
    <source>
        <dbReference type="Proteomes" id="UP000093199"/>
    </source>
</evidence>
<dbReference type="PANTHER" id="PTHR24567:SF26">
    <property type="entry name" value="REGULATORY PROTEIN YEIL"/>
    <property type="match status" value="1"/>
</dbReference>
<dbReference type="Proteomes" id="UP000093199">
    <property type="component" value="Unassembled WGS sequence"/>
</dbReference>
<dbReference type="CDD" id="cd00038">
    <property type="entry name" value="CAP_ED"/>
    <property type="match status" value="1"/>
</dbReference>
<dbReference type="STRING" id="33978.A6M13_07025"/>
<keyword evidence="3" id="KW-0010">Activator</keyword>
<keyword evidence="4" id="KW-0804">Transcription</keyword>
<feature type="domain" description="HTH crp-type" evidence="6">
    <location>
        <begin position="141"/>
        <end position="207"/>
    </location>
</feature>
<evidence type="ECO:0008006" key="9">
    <source>
        <dbReference type="Google" id="ProtNLM"/>
    </source>
</evidence>
<name>A0A1C0Y616_9BACL</name>
<dbReference type="GO" id="GO:0003700">
    <property type="term" value="F:DNA-binding transcription factor activity"/>
    <property type="evidence" value="ECO:0007669"/>
    <property type="project" value="TreeGrafter"/>
</dbReference>
<evidence type="ECO:0000259" key="6">
    <source>
        <dbReference type="PROSITE" id="PS51063"/>
    </source>
</evidence>
<dbReference type="InterPro" id="IPR050397">
    <property type="entry name" value="Env_Response_Regulators"/>
</dbReference>
<dbReference type="PROSITE" id="PS50042">
    <property type="entry name" value="CNMP_BINDING_3"/>
    <property type="match status" value="1"/>
</dbReference>
<dbReference type="InterPro" id="IPR014710">
    <property type="entry name" value="RmlC-like_jellyroll"/>
</dbReference>
<dbReference type="InterPro" id="IPR018490">
    <property type="entry name" value="cNMP-bd_dom_sf"/>
</dbReference>
<keyword evidence="8" id="KW-1185">Reference proteome</keyword>
<dbReference type="Pfam" id="PF13545">
    <property type="entry name" value="HTH_Crp_2"/>
    <property type="match status" value="1"/>
</dbReference>
<dbReference type="SUPFAM" id="SSF51206">
    <property type="entry name" value="cAMP-binding domain-like"/>
    <property type="match status" value="1"/>
</dbReference>
<feature type="domain" description="Cyclic nucleotide-binding" evidence="5">
    <location>
        <begin position="22"/>
        <end position="110"/>
    </location>
</feature>
<evidence type="ECO:0000256" key="2">
    <source>
        <dbReference type="ARBA" id="ARBA00023125"/>
    </source>
</evidence>
<dbReference type="RefSeq" id="WP_066548358.1">
    <property type="nucleotide sequence ID" value="NZ_MASJ01000040.1"/>
</dbReference>
<dbReference type="InterPro" id="IPR000595">
    <property type="entry name" value="cNMP-bd_dom"/>
</dbReference>
<dbReference type="PROSITE" id="PS51063">
    <property type="entry name" value="HTH_CRP_2"/>
    <property type="match status" value="1"/>
</dbReference>
<protein>
    <recommendedName>
        <fullName evidence="9">Transcriptional regulator</fullName>
    </recommendedName>
</protein>
<comment type="caution">
    <text evidence="7">The sequence shown here is derived from an EMBL/GenBank/DDBJ whole genome shotgun (WGS) entry which is preliminary data.</text>
</comment>
<proteinExistence type="predicted"/>
<accession>A0A1C0Y616</accession>
<dbReference type="Gene3D" id="1.10.10.10">
    <property type="entry name" value="Winged helix-like DNA-binding domain superfamily/Winged helix DNA-binding domain"/>
    <property type="match status" value="1"/>
</dbReference>
<dbReference type="GO" id="GO:0005829">
    <property type="term" value="C:cytosol"/>
    <property type="evidence" value="ECO:0007669"/>
    <property type="project" value="TreeGrafter"/>
</dbReference>
<dbReference type="Gene3D" id="2.60.120.10">
    <property type="entry name" value="Jelly Rolls"/>
    <property type="match status" value="1"/>
</dbReference>
<dbReference type="Pfam" id="PF00027">
    <property type="entry name" value="cNMP_binding"/>
    <property type="match status" value="1"/>
</dbReference>
<gene>
    <name evidence="7" type="ORF">A6M13_07025</name>
</gene>
<keyword evidence="2" id="KW-0238">DNA-binding</keyword>
<dbReference type="SUPFAM" id="SSF46785">
    <property type="entry name" value="Winged helix' DNA-binding domain"/>
    <property type="match status" value="1"/>
</dbReference>